<proteinExistence type="predicted"/>
<keyword evidence="4" id="KW-1185">Reference proteome</keyword>
<dbReference type="OrthoDB" id="3357271at2759"/>
<dbReference type="AlphaFoldDB" id="A0A165DNK1"/>
<dbReference type="STRING" id="1314785.A0A165DNK1"/>
<dbReference type="RefSeq" id="XP_040763015.1">
    <property type="nucleotide sequence ID" value="XM_040906486.1"/>
</dbReference>
<evidence type="ECO:0000313" key="4">
    <source>
        <dbReference type="Proteomes" id="UP000076871"/>
    </source>
</evidence>
<evidence type="ECO:0000313" key="3">
    <source>
        <dbReference type="EMBL" id="KZT05275.1"/>
    </source>
</evidence>
<organism evidence="3 4">
    <name type="scientific">Laetiporus sulphureus 93-53</name>
    <dbReference type="NCBI Taxonomy" id="1314785"/>
    <lineage>
        <taxon>Eukaryota</taxon>
        <taxon>Fungi</taxon>
        <taxon>Dikarya</taxon>
        <taxon>Basidiomycota</taxon>
        <taxon>Agaricomycotina</taxon>
        <taxon>Agaricomycetes</taxon>
        <taxon>Polyporales</taxon>
        <taxon>Laetiporus</taxon>
    </lineage>
</organism>
<feature type="compositionally biased region" description="Low complexity" evidence="1">
    <location>
        <begin position="63"/>
        <end position="88"/>
    </location>
</feature>
<dbReference type="GeneID" id="63823515"/>
<dbReference type="InterPro" id="IPR057402">
    <property type="entry name" value="AIM3_BBC1_C"/>
</dbReference>
<feature type="region of interest" description="Disordered" evidence="1">
    <location>
        <begin position="1"/>
        <end position="138"/>
    </location>
</feature>
<feature type="compositionally biased region" description="Pro residues" evidence="1">
    <location>
        <begin position="208"/>
        <end position="219"/>
    </location>
</feature>
<dbReference type="Pfam" id="PF25459">
    <property type="entry name" value="AIM3_BBC1_C"/>
    <property type="match status" value="1"/>
</dbReference>
<dbReference type="EMBL" id="KV427631">
    <property type="protein sequence ID" value="KZT05275.1"/>
    <property type="molecule type" value="Genomic_DNA"/>
</dbReference>
<dbReference type="Proteomes" id="UP000076871">
    <property type="component" value="Unassembled WGS sequence"/>
</dbReference>
<protein>
    <recommendedName>
        <fullName evidence="2">BBC1/AIM3 cysteine proteinase-fold domain-containing protein</fullName>
    </recommendedName>
</protein>
<evidence type="ECO:0000256" key="1">
    <source>
        <dbReference type="SAM" id="MobiDB-lite"/>
    </source>
</evidence>
<feature type="compositionally biased region" description="Pro residues" evidence="1">
    <location>
        <begin position="89"/>
        <end position="98"/>
    </location>
</feature>
<feature type="compositionally biased region" description="Basic and acidic residues" evidence="1">
    <location>
        <begin position="1"/>
        <end position="28"/>
    </location>
</feature>
<evidence type="ECO:0000259" key="2">
    <source>
        <dbReference type="Pfam" id="PF25459"/>
    </source>
</evidence>
<name>A0A165DNK1_9APHY</name>
<dbReference type="InParanoid" id="A0A165DNK1"/>
<feature type="region of interest" description="Disordered" evidence="1">
    <location>
        <begin position="185"/>
        <end position="220"/>
    </location>
</feature>
<reference evidence="3 4" key="1">
    <citation type="journal article" date="2016" name="Mol. Biol. Evol.">
        <title>Comparative Genomics of Early-Diverging Mushroom-Forming Fungi Provides Insights into the Origins of Lignocellulose Decay Capabilities.</title>
        <authorList>
            <person name="Nagy L.G."/>
            <person name="Riley R."/>
            <person name="Tritt A."/>
            <person name="Adam C."/>
            <person name="Daum C."/>
            <person name="Floudas D."/>
            <person name="Sun H."/>
            <person name="Yadav J.S."/>
            <person name="Pangilinan J."/>
            <person name="Larsson K.H."/>
            <person name="Matsuura K."/>
            <person name="Barry K."/>
            <person name="Labutti K."/>
            <person name="Kuo R."/>
            <person name="Ohm R.A."/>
            <person name="Bhattacharya S.S."/>
            <person name="Shirouzu T."/>
            <person name="Yoshinaga Y."/>
            <person name="Martin F.M."/>
            <person name="Grigoriev I.V."/>
            <person name="Hibbett D.S."/>
        </authorList>
    </citation>
    <scope>NUCLEOTIDE SEQUENCE [LARGE SCALE GENOMIC DNA]</scope>
    <source>
        <strain evidence="3 4">93-53</strain>
    </source>
</reference>
<sequence length="542" mass="59205">MFDQLKDKAGKAKEYGVNKFTTTRDHMKSQPSKNLNWNVDHRAHPPPPPAARPKNTFAPPPSRSGSSSSSIPARSPSEVSPSPSNRSPLAPPPAPPRPGASAVVRKTTRPSDTSPSMPPPPPSRITSSYRTASPHHVGDGPDHIDWANLSPEDKEVFFSWLDEFFARYLSTSVPPSIAGGSVKILQRSPQTSPHPAPPSRASSTMAPPQVPKWSRPPLPTAATDEQFMTSHPAPTQHGSAALDLACYFSSSAHWDSAWYASDNPLRAPPLEGNTQIQLAGSMEQHGLRKMVYGGVLFADLSICWFTIEFPTNGAADPNDARAVKRAARYLPRPLAMDRAALVDAHERYSETIAAFAESFEESGQYCGRGECWDLAHQALEYFQQFDYVPRPVTSIWRTHGHLIFEGKATGRGGPQYGRWRGGDDRVRRGDIVEWRRVKFGMSMGWQTVTQVLGDPDHTAIIVGDAVPAVAVADGQSVKPAELGTLEVVEQSVSTGQTPHRSKYVLSGLEEGEMWIYRPVSMEAYVGCFLEAKCPEGINAQSI</sequence>
<accession>A0A165DNK1</accession>
<gene>
    <name evidence="3" type="ORF">LAESUDRAFT_702502</name>
</gene>
<feature type="domain" description="BBC1/AIM3 cysteine proteinase-fold" evidence="2">
    <location>
        <begin position="327"/>
        <end position="526"/>
    </location>
</feature>